<evidence type="ECO:0000256" key="1">
    <source>
        <dbReference type="ARBA" id="ARBA00023002"/>
    </source>
</evidence>
<dbReference type="Gene3D" id="3.40.50.720">
    <property type="entry name" value="NAD(P)-binding Rossmann-like Domain"/>
    <property type="match status" value="1"/>
</dbReference>
<evidence type="ECO:0000313" key="3">
    <source>
        <dbReference type="Proteomes" id="UP000256964"/>
    </source>
</evidence>
<keyword evidence="3" id="KW-1185">Reference proteome</keyword>
<dbReference type="PANTHER" id="PTHR43157:SF31">
    <property type="entry name" value="PHOSPHATIDYLINOSITOL-GLYCAN BIOSYNTHESIS CLASS F PROTEIN"/>
    <property type="match status" value="1"/>
</dbReference>
<dbReference type="InterPro" id="IPR002347">
    <property type="entry name" value="SDR_fam"/>
</dbReference>
<dbReference type="SUPFAM" id="SSF51735">
    <property type="entry name" value="NAD(P)-binding Rossmann-fold domains"/>
    <property type="match status" value="1"/>
</dbReference>
<sequence length="273" mass="30973">MVDVESDVGGNLKLLQQSVYPPKPHWTPYQLPNLSGRVMLVTGGDTGIGKDIIRELLKHNEKVYSYMAARSREKALAAIAELKTETGKKTHFSELDLGSLASVREAAAELLSKEEALYNLFQRRVNARMYHHHVLRIRVLTSDFETFKDGPKRRRLSEFCNQSKLADVLVASKLVRRYGEQGFVTDQRSRNLKTGLMRHAEEDSSGGHVVHWPVTMGAITPLYAGAAPEGLELNDKWLIPWAREEKCCNEQAYDQELAGRLREWLEEQVKDAE</sequence>
<keyword evidence="1" id="KW-0560">Oxidoreductase</keyword>
<gene>
    <name evidence="2" type="ORF">OH76DRAFT_1467472</name>
</gene>
<proteinExistence type="predicted"/>
<dbReference type="Pfam" id="PF00106">
    <property type="entry name" value="adh_short"/>
    <property type="match status" value="1"/>
</dbReference>
<dbReference type="EMBL" id="KZ857549">
    <property type="protein sequence ID" value="RDX40546.1"/>
    <property type="molecule type" value="Genomic_DNA"/>
</dbReference>
<reference evidence="2 3" key="1">
    <citation type="journal article" date="2018" name="Biotechnol. Biofuels">
        <title>Integrative visual omics of the white-rot fungus Polyporus brumalis exposes the biotechnological potential of its oxidative enzymes for delignifying raw plant biomass.</title>
        <authorList>
            <person name="Miyauchi S."/>
            <person name="Rancon A."/>
            <person name="Drula E."/>
            <person name="Hage H."/>
            <person name="Chaduli D."/>
            <person name="Favel A."/>
            <person name="Grisel S."/>
            <person name="Henrissat B."/>
            <person name="Herpoel-Gimbert I."/>
            <person name="Ruiz-Duenas F.J."/>
            <person name="Chevret D."/>
            <person name="Hainaut M."/>
            <person name="Lin J."/>
            <person name="Wang M."/>
            <person name="Pangilinan J."/>
            <person name="Lipzen A."/>
            <person name="Lesage-Meessen L."/>
            <person name="Navarro D."/>
            <person name="Riley R."/>
            <person name="Grigoriev I.V."/>
            <person name="Zhou S."/>
            <person name="Raouche S."/>
            <person name="Rosso M.N."/>
        </authorList>
    </citation>
    <scope>NUCLEOTIDE SEQUENCE [LARGE SCALE GENOMIC DNA]</scope>
    <source>
        <strain evidence="2 3">BRFM 1820</strain>
    </source>
</reference>
<dbReference type="PANTHER" id="PTHR43157">
    <property type="entry name" value="PHOSPHATIDYLINOSITOL-GLYCAN BIOSYNTHESIS CLASS F PROTEIN-RELATED"/>
    <property type="match status" value="1"/>
</dbReference>
<dbReference type="OrthoDB" id="191139at2759"/>
<name>A0A371CJT5_9APHY</name>
<dbReference type="Proteomes" id="UP000256964">
    <property type="component" value="Unassembled WGS sequence"/>
</dbReference>
<dbReference type="STRING" id="139420.A0A371CJT5"/>
<organism evidence="2 3">
    <name type="scientific">Lentinus brumalis</name>
    <dbReference type="NCBI Taxonomy" id="2498619"/>
    <lineage>
        <taxon>Eukaryota</taxon>
        <taxon>Fungi</taxon>
        <taxon>Dikarya</taxon>
        <taxon>Basidiomycota</taxon>
        <taxon>Agaricomycotina</taxon>
        <taxon>Agaricomycetes</taxon>
        <taxon>Polyporales</taxon>
        <taxon>Polyporaceae</taxon>
        <taxon>Lentinus</taxon>
    </lineage>
</organism>
<dbReference type="InterPro" id="IPR036291">
    <property type="entry name" value="NAD(P)-bd_dom_sf"/>
</dbReference>
<dbReference type="GO" id="GO:0016491">
    <property type="term" value="F:oxidoreductase activity"/>
    <property type="evidence" value="ECO:0007669"/>
    <property type="project" value="UniProtKB-KW"/>
</dbReference>
<evidence type="ECO:0008006" key="4">
    <source>
        <dbReference type="Google" id="ProtNLM"/>
    </source>
</evidence>
<accession>A0A371CJT5</accession>
<protein>
    <recommendedName>
        <fullName evidence="4">NAD(P)-binding protein</fullName>
    </recommendedName>
</protein>
<dbReference type="AlphaFoldDB" id="A0A371CJT5"/>
<evidence type="ECO:0000313" key="2">
    <source>
        <dbReference type="EMBL" id="RDX40546.1"/>
    </source>
</evidence>